<evidence type="ECO:0000256" key="2">
    <source>
        <dbReference type="SAM" id="Phobius"/>
    </source>
</evidence>
<dbReference type="EMBL" id="JAHHUM010000589">
    <property type="protein sequence ID" value="KAK5619030.1"/>
    <property type="molecule type" value="Genomic_DNA"/>
</dbReference>
<dbReference type="AlphaFoldDB" id="A0AAV9SDA3"/>
<dbReference type="InterPro" id="IPR013761">
    <property type="entry name" value="SAM/pointed_sf"/>
</dbReference>
<keyword evidence="2" id="KW-0812">Transmembrane</keyword>
<evidence type="ECO:0000313" key="4">
    <source>
        <dbReference type="EMBL" id="KAK5619030.1"/>
    </source>
</evidence>
<dbReference type="PROSITE" id="PS50297">
    <property type="entry name" value="ANK_REP_REGION"/>
    <property type="match status" value="2"/>
</dbReference>
<evidence type="ECO:0000259" key="3">
    <source>
        <dbReference type="PROSITE" id="PS50105"/>
    </source>
</evidence>
<proteinExistence type="predicted"/>
<gene>
    <name evidence="4" type="ORF">CRENBAI_002937</name>
</gene>
<dbReference type="Gene3D" id="1.25.40.20">
    <property type="entry name" value="Ankyrin repeat-containing domain"/>
    <property type="match status" value="1"/>
</dbReference>
<dbReference type="GO" id="GO:0071546">
    <property type="term" value="C:pi-body"/>
    <property type="evidence" value="ECO:0007669"/>
    <property type="project" value="TreeGrafter"/>
</dbReference>
<feature type="domain" description="SAM" evidence="3">
    <location>
        <begin position="122"/>
        <end position="185"/>
    </location>
</feature>
<name>A0AAV9SDA3_9TELE</name>
<keyword evidence="2" id="KW-0472">Membrane</keyword>
<sequence length="319" mass="35194">MTCLMLAARDGYTKVINLLVSHGAEVNMQDSKGYTALSTAVHYGKEEAVLKLLQLGADKTIRTKTGKSPGDLAKMFKHTQIARILASSSQLSAGPASTSMEETLSKLFKTNSDALSSKESATKLDELELLLHGLNLGYLADIMTENDITWSYLLTMEEEDFKKIGITDTVDQQKLMSAVQQMHLDKVDLDEIQMGAEENGREDLQNFLLSVSHQCCYLTEILQDVISRLPCQASQLILSLDPKKEAQAVCNQLVVQTKDLQKEVICLHNLLSQMDAARDCCELPQPHSHKSLRTWSMTGAALSMLGAAFFLFFTASRAA</sequence>
<feature type="repeat" description="ANK" evidence="1">
    <location>
        <begin position="1"/>
        <end position="31"/>
    </location>
</feature>
<accession>A0AAV9SDA3</accession>
<dbReference type="Proteomes" id="UP001311232">
    <property type="component" value="Unassembled WGS sequence"/>
</dbReference>
<feature type="repeat" description="ANK" evidence="1">
    <location>
        <begin position="32"/>
        <end position="64"/>
    </location>
</feature>
<dbReference type="PROSITE" id="PS50105">
    <property type="entry name" value="SAM_DOMAIN"/>
    <property type="match status" value="1"/>
</dbReference>
<keyword evidence="5" id="KW-1185">Reference proteome</keyword>
<dbReference type="PANTHER" id="PTHR24157">
    <property type="entry name" value="ANKYRIN REPEAT, SAM AND BASIC LEUCINE ZIPPER DOMAIN-CONTAINING PROTEIN 1"/>
    <property type="match status" value="1"/>
</dbReference>
<evidence type="ECO:0000313" key="5">
    <source>
        <dbReference type="Proteomes" id="UP001311232"/>
    </source>
</evidence>
<keyword evidence="2" id="KW-1133">Transmembrane helix</keyword>
<dbReference type="InterPro" id="IPR001660">
    <property type="entry name" value="SAM"/>
</dbReference>
<dbReference type="InterPro" id="IPR036770">
    <property type="entry name" value="Ankyrin_rpt-contain_sf"/>
</dbReference>
<protein>
    <recommendedName>
        <fullName evidence="3">SAM domain-containing protein</fullName>
    </recommendedName>
</protein>
<dbReference type="SMART" id="SM00454">
    <property type="entry name" value="SAM"/>
    <property type="match status" value="1"/>
</dbReference>
<dbReference type="InterPro" id="IPR002110">
    <property type="entry name" value="Ankyrin_rpt"/>
</dbReference>
<reference evidence="4 5" key="1">
    <citation type="submission" date="2021-06" db="EMBL/GenBank/DDBJ databases">
        <authorList>
            <person name="Palmer J.M."/>
        </authorList>
    </citation>
    <scope>NUCLEOTIDE SEQUENCE [LARGE SCALE GENOMIC DNA]</scope>
    <source>
        <strain evidence="4 5">MEX-2019</strain>
        <tissue evidence="4">Muscle</tissue>
    </source>
</reference>
<evidence type="ECO:0000256" key="1">
    <source>
        <dbReference type="PROSITE-ProRule" id="PRU00023"/>
    </source>
</evidence>
<dbReference type="Pfam" id="PF12796">
    <property type="entry name" value="Ank_2"/>
    <property type="match status" value="1"/>
</dbReference>
<dbReference type="Pfam" id="PF07647">
    <property type="entry name" value="SAM_2"/>
    <property type="match status" value="1"/>
</dbReference>
<comment type="caution">
    <text evidence="4">The sequence shown here is derived from an EMBL/GenBank/DDBJ whole genome shotgun (WGS) entry which is preliminary data.</text>
</comment>
<organism evidence="4 5">
    <name type="scientific">Crenichthys baileyi</name>
    <name type="common">White River springfish</name>
    <dbReference type="NCBI Taxonomy" id="28760"/>
    <lineage>
        <taxon>Eukaryota</taxon>
        <taxon>Metazoa</taxon>
        <taxon>Chordata</taxon>
        <taxon>Craniata</taxon>
        <taxon>Vertebrata</taxon>
        <taxon>Euteleostomi</taxon>
        <taxon>Actinopterygii</taxon>
        <taxon>Neopterygii</taxon>
        <taxon>Teleostei</taxon>
        <taxon>Neoteleostei</taxon>
        <taxon>Acanthomorphata</taxon>
        <taxon>Ovalentaria</taxon>
        <taxon>Atherinomorphae</taxon>
        <taxon>Cyprinodontiformes</taxon>
        <taxon>Goodeidae</taxon>
        <taxon>Crenichthys</taxon>
    </lineage>
</organism>
<dbReference type="SUPFAM" id="SSF48403">
    <property type="entry name" value="Ankyrin repeat"/>
    <property type="match status" value="1"/>
</dbReference>
<dbReference type="PROSITE" id="PS50088">
    <property type="entry name" value="ANK_REPEAT"/>
    <property type="match status" value="2"/>
</dbReference>
<feature type="transmembrane region" description="Helical" evidence="2">
    <location>
        <begin position="295"/>
        <end position="315"/>
    </location>
</feature>
<dbReference type="SMART" id="SM00248">
    <property type="entry name" value="ANK"/>
    <property type="match status" value="2"/>
</dbReference>
<dbReference type="Gene3D" id="1.10.150.50">
    <property type="entry name" value="Transcription Factor, Ets-1"/>
    <property type="match status" value="1"/>
</dbReference>
<keyword evidence="1" id="KW-0040">ANK repeat</keyword>
<dbReference type="PANTHER" id="PTHR24157:SF3">
    <property type="entry name" value="ANKYRIN REPEAT, SAM AND BASIC LEUCINE ZIPPER DOMAIN-CONTAINING PROTEIN 1"/>
    <property type="match status" value="1"/>
</dbReference>
<dbReference type="SUPFAM" id="SSF47769">
    <property type="entry name" value="SAM/Pointed domain"/>
    <property type="match status" value="1"/>
</dbReference>